<dbReference type="Pfam" id="PF01790">
    <property type="entry name" value="LGT"/>
    <property type="match status" value="1"/>
</dbReference>
<keyword evidence="5 7" id="KW-1133">Transmembrane helix</keyword>
<keyword evidence="6 7" id="KW-0472">Membrane</keyword>
<dbReference type="PANTHER" id="PTHR30589">
    <property type="entry name" value="PROLIPOPROTEIN DIACYLGLYCERYL TRANSFERASE"/>
    <property type="match status" value="1"/>
</dbReference>
<dbReference type="UniPathway" id="UPA00664"/>
<comment type="pathway">
    <text evidence="7">Protein modification; lipoprotein biosynthesis (diacylglyceryl transfer).</text>
</comment>
<feature type="transmembrane region" description="Helical" evidence="7">
    <location>
        <begin position="25"/>
        <end position="44"/>
    </location>
</feature>
<feature type="transmembrane region" description="Helical" evidence="7">
    <location>
        <begin position="136"/>
        <end position="154"/>
    </location>
</feature>
<dbReference type="PANTHER" id="PTHR30589:SF0">
    <property type="entry name" value="PHOSPHATIDYLGLYCEROL--PROLIPOPROTEIN DIACYLGLYCERYL TRANSFERASE"/>
    <property type="match status" value="1"/>
</dbReference>
<evidence type="ECO:0000313" key="9">
    <source>
        <dbReference type="Proteomes" id="UP000248198"/>
    </source>
</evidence>
<sequence length="280" mass="32541">MLSGFLLQIYWDINPEIFRIGGFGIRYYSLFFGLAFYFSYLILVKIYTKENVSVDLLSTLTIYVFLGTLIGARLGQVFFYEFGYYQNHLLEIILPFRVDPKTGFEFTGFQGLASHGGAIGILTALFFYCRKYHQSFFWIADRLAIVVPLAGFFIRLGNLFNSEIIGKPFNGKWAFVFTRVDRLARHPTQLYEAFGYLIVFCIMMIIYNKKNKQFNRGFLFGLFLVLVFSVRFIVEFYKENQESFENAMPINMGQVLSIPLILIGLYLIFKNGKIPVNQFV</sequence>
<evidence type="ECO:0000256" key="3">
    <source>
        <dbReference type="ARBA" id="ARBA00022679"/>
    </source>
</evidence>
<keyword evidence="4 7" id="KW-0812">Transmembrane</keyword>
<evidence type="ECO:0000256" key="1">
    <source>
        <dbReference type="ARBA" id="ARBA00007150"/>
    </source>
</evidence>
<dbReference type="Proteomes" id="UP000248198">
    <property type="component" value="Unassembled WGS sequence"/>
</dbReference>
<dbReference type="GO" id="GO:0005886">
    <property type="term" value="C:plasma membrane"/>
    <property type="evidence" value="ECO:0007669"/>
    <property type="project" value="UniProtKB-SubCell"/>
</dbReference>
<evidence type="ECO:0000256" key="7">
    <source>
        <dbReference type="HAMAP-Rule" id="MF_01147"/>
    </source>
</evidence>
<dbReference type="GO" id="GO:0008961">
    <property type="term" value="F:phosphatidylglycerol-prolipoprotein diacylglyceryl transferase activity"/>
    <property type="evidence" value="ECO:0007669"/>
    <property type="project" value="UniProtKB-UniRule"/>
</dbReference>
<dbReference type="EMBL" id="QKLU01000003">
    <property type="protein sequence ID" value="PYF74675.1"/>
    <property type="molecule type" value="Genomic_DNA"/>
</dbReference>
<comment type="similarity">
    <text evidence="1 7">Belongs to the Lgt family.</text>
</comment>
<dbReference type="GO" id="GO:0042158">
    <property type="term" value="P:lipoprotein biosynthetic process"/>
    <property type="evidence" value="ECO:0007669"/>
    <property type="project" value="UniProtKB-UniRule"/>
</dbReference>
<proteinExistence type="inferred from homology"/>
<dbReference type="HAMAP" id="MF_01147">
    <property type="entry name" value="Lgt"/>
    <property type="match status" value="1"/>
</dbReference>
<dbReference type="InterPro" id="IPR001640">
    <property type="entry name" value="Lgt"/>
</dbReference>
<evidence type="ECO:0000313" key="8">
    <source>
        <dbReference type="EMBL" id="PYF74675.1"/>
    </source>
</evidence>
<dbReference type="RefSeq" id="WP_110829382.1">
    <property type="nucleotide sequence ID" value="NZ_QKLU01000003.1"/>
</dbReference>
<dbReference type="OrthoDB" id="871140at2"/>
<dbReference type="AlphaFoldDB" id="A0A318UKZ1"/>
<reference evidence="8 9" key="1">
    <citation type="submission" date="2018-06" db="EMBL/GenBank/DDBJ databases">
        <title>Genomic Encyclopedia of Archaeal and Bacterial Type Strains, Phase II (KMG-II): from individual species to whole genera.</title>
        <authorList>
            <person name="Goeker M."/>
        </authorList>
    </citation>
    <scope>NUCLEOTIDE SEQUENCE [LARGE SCALE GENOMIC DNA]</scope>
    <source>
        <strain evidence="8 9">DSM 27372</strain>
    </source>
</reference>
<comment type="function">
    <text evidence="7">Catalyzes the transfer of the diacylglyceryl group from phosphatidylglycerol to the sulfhydryl group of the N-terminal cysteine of a prolipoprotein, the first step in the formation of mature lipoproteins.</text>
</comment>
<feature type="transmembrane region" description="Helical" evidence="7">
    <location>
        <begin position="109"/>
        <end position="129"/>
    </location>
</feature>
<feature type="binding site" evidence="7">
    <location>
        <position position="155"/>
    </location>
    <ligand>
        <name>a 1,2-diacyl-sn-glycero-3-phospho-(1'-sn-glycerol)</name>
        <dbReference type="ChEBI" id="CHEBI:64716"/>
    </ligand>
</feature>
<feature type="transmembrane region" description="Helical" evidence="7">
    <location>
        <begin position="190"/>
        <end position="207"/>
    </location>
</feature>
<keyword evidence="2 7" id="KW-1003">Cell membrane</keyword>
<evidence type="ECO:0000256" key="2">
    <source>
        <dbReference type="ARBA" id="ARBA00022475"/>
    </source>
</evidence>
<accession>A0A318UKZ1</accession>
<keyword evidence="8" id="KW-0449">Lipoprotein</keyword>
<protein>
    <recommendedName>
        <fullName evidence="7">Phosphatidylglycerol--prolipoprotein diacylglyceryl transferase</fullName>
        <ecNumber evidence="7">2.5.1.145</ecNumber>
    </recommendedName>
</protein>
<comment type="catalytic activity">
    <reaction evidence="7">
        <text>L-cysteinyl-[prolipoprotein] + a 1,2-diacyl-sn-glycero-3-phospho-(1'-sn-glycerol) = an S-1,2-diacyl-sn-glyceryl-L-cysteinyl-[prolipoprotein] + sn-glycerol 1-phosphate + H(+)</text>
        <dbReference type="Rhea" id="RHEA:56712"/>
        <dbReference type="Rhea" id="RHEA-COMP:14679"/>
        <dbReference type="Rhea" id="RHEA-COMP:14680"/>
        <dbReference type="ChEBI" id="CHEBI:15378"/>
        <dbReference type="ChEBI" id="CHEBI:29950"/>
        <dbReference type="ChEBI" id="CHEBI:57685"/>
        <dbReference type="ChEBI" id="CHEBI:64716"/>
        <dbReference type="ChEBI" id="CHEBI:140658"/>
        <dbReference type="EC" id="2.5.1.145"/>
    </reaction>
</comment>
<comment type="subcellular location">
    <subcellularLocation>
        <location evidence="7">Cell membrane</location>
        <topology evidence="7">Multi-pass membrane protein</topology>
    </subcellularLocation>
</comment>
<dbReference type="NCBIfam" id="TIGR00544">
    <property type="entry name" value="lgt"/>
    <property type="match status" value="1"/>
</dbReference>
<feature type="transmembrane region" description="Helical" evidence="7">
    <location>
        <begin position="249"/>
        <end position="269"/>
    </location>
</feature>
<keyword evidence="3 7" id="KW-0808">Transferase</keyword>
<name>A0A318UKZ1_9SPHI</name>
<feature type="transmembrane region" description="Helical" evidence="7">
    <location>
        <begin position="219"/>
        <end position="237"/>
    </location>
</feature>
<organism evidence="8 9">
    <name type="scientific">Pedobacter nutrimenti</name>
    <dbReference type="NCBI Taxonomy" id="1241337"/>
    <lineage>
        <taxon>Bacteria</taxon>
        <taxon>Pseudomonadati</taxon>
        <taxon>Bacteroidota</taxon>
        <taxon>Sphingobacteriia</taxon>
        <taxon>Sphingobacteriales</taxon>
        <taxon>Sphingobacteriaceae</taxon>
        <taxon>Pedobacter</taxon>
    </lineage>
</organism>
<dbReference type="EC" id="2.5.1.145" evidence="7"/>
<comment type="caution">
    <text evidence="8">The sequence shown here is derived from an EMBL/GenBank/DDBJ whole genome shotgun (WGS) entry which is preliminary data.</text>
</comment>
<gene>
    <name evidence="7" type="primary">lgt</name>
    <name evidence="8" type="ORF">B0O44_103120</name>
</gene>
<evidence type="ECO:0000256" key="5">
    <source>
        <dbReference type="ARBA" id="ARBA00022989"/>
    </source>
</evidence>
<feature type="transmembrane region" description="Helical" evidence="7">
    <location>
        <begin position="56"/>
        <end position="80"/>
    </location>
</feature>
<evidence type="ECO:0000256" key="6">
    <source>
        <dbReference type="ARBA" id="ARBA00023136"/>
    </source>
</evidence>
<evidence type="ECO:0000256" key="4">
    <source>
        <dbReference type="ARBA" id="ARBA00022692"/>
    </source>
</evidence>
<keyword evidence="9" id="KW-1185">Reference proteome</keyword>